<dbReference type="RefSeq" id="WP_345928860.1">
    <property type="nucleotide sequence ID" value="NZ_JBDIVF010000007.1"/>
</dbReference>
<evidence type="ECO:0000313" key="4">
    <source>
        <dbReference type="Proteomes" id="UP001548590"/>
    </source>
</evidence>
<dbReference type="GO" id="GO:0016757">
    <property type="term" value="F:glycosyltransferase activity"/>
    <property type="evidence" value="ECO:0007669"/>
    <property type="project" value="UniProtKB-KW"/>
</dbReference>
<comment type="caution">
    <text evidence="3">The sequence shown here is derived from an EMBL/GenBank/DDBJ whole genome shotgun (WGS) entry which is preliminary data.</text>
</comment>
<dbReference type="PANTHER" id="PTHR45947:SF3">
    <property type="entry name" value="SULFOQUINOVOSYL TRANSFERASE SQD2"/>
    <property type="match status" value="1"/>
</dbReference>
<dbReference type="PANTHER" id="PTHR45947">
    <property type="entry name" value="SULFOQUINOVOSYL TRANSFERASE SQD2"/>
    <property type="match status" value="1"/>
</dbReference>
<dbReference type="Pfam" id="PF00534">
    <property type="entry name" value="Glycos_transf_1"/>
    <property type="match status" value="1"/>
</dbReference>
<keyword evidence="4" id="KW-1185">Reference proteome</keyword>
<keyword evidence="3" id="KW-0328">Glycosyltransferase</keyword>
<dbReference type="SUPFAM" id="SSF53756">
    <property type="entry name" value="UDP-Glycosyltransferase/glycogen phosphorylase"/>
    <property type="match status" value="1"/>
</dbReference>
<dbReference type="InterPro" id="IPR028098">
    <property type="entry name" value="Glyco_trans_4-like_N"/>
</dbReference>
<dbReference type="InterPro" id="IPR050194">
    <property type="entry name" value="Glycosyltransferase_grp1"/>
</dbReference>
<dbReference type="CDD" id="cd03801">
    <property type="entry name" value="GT4_PimA-like"/>
    <property type="match status" value="1"/>
</dbReference>
<evidence type="ECO:0000313" key="3">
    <source>
        <dbReference type="EMBL" id="MET1491061.1"/>
    </source>
</evidence>
<evidence type="ECO:0000259" key="1">
    <source>
        <dbReference type="Pfam" id="PF00534"/>
    </source>
</evidence>
<dbReference type="Proteomes" id="UP001548590">
    <property type="component" value="Unassembled WGS sequence"/>
</dbReference>
<dbReference type="EMBL" id="JBEWLZ010000009">
    <property type="protein sequence ID" value="MET1491061.1"/>
    <property type="molecule type" value="Genomic_DNA"/>
</dbReference>
<feature type="domain" description="Glycosyl transferase family 1" evidence="1">
    <location>
        <begin position="195"/>
        <end position="358"/>
    </location>
</feature>
<feature type="domain" description="Glycosyltransferase subfamily 4-like N-terminal" evidence="2">
    <location>
        <begin position="31"/>
        <end position="180"/>
    </location>
</feature>
<dbReference type="EC" id="2.4.-.-" evidence="3"/>
<sequence length="402" mass="43541">MTTMSSSSKIRTPAPNERIHILEILGNAISGGMENHVLRLIERLPRERFTITALCPFESPWTELLRDQGVEVLVTPMPPDDVPWCSLQLASTLIRNSGVDLLHAHLPNANMLAALAASLTGKPLLTTIHARTLSTQDLEIHRATGNHLAVVCKQTYFQALALGVNGARLSCIPNGVDTQRFRPREESPGRSGLLRQRLGIPDAAPVAGFVGRIHWEKGPDVFVQAALLASQRAPDAHFVLVGDGPMRDGLADLVAEYRRQDRIHFAGLVDDMPSAYQDMDLTVSSSYSEAMPLAVMEAMASGLPVIATRVGGVTEMLEQGETGYLVAPGDAKAIADMLAFLLRSPAEMQRLGARGRQRCVALFELEQSVERTARVITRLLPTTTTQARRVSAAVLSDPPSAG</sequence>
<organism evidence="3 4">
    <name type="scientific">Uliginosibacterium paludis</name>
    <dbReference type="NCBI Taxonomy" id="1615952"/>
    <lineage>
        <taxon>Bacteria</taxon>
        <taxon>Pseudomonadati</taxon>
        <taxon>Pseudomonadota</taxon>
        <taxon>Betaproteobacteria</taxon>
        <taxon>Rhodocyclales</taxon>
        <taxon>Zoogloeaceae</taxon>
        <taxon>Uliginosibacterium</taxon>
    </lineage>
</organism>
<protein>
    <submittedName>
        <fullName evidence="3">Glycosyltransferase family 4 protein</fullName>
        <ecNumber evidence="3">2.4.-.-</ecNumber>
    </submittedName>
</protein>
<gene>
    <name evidence="3" type="ORF">ABVT11_14575</name>
</gene>
<evidence type="ECO:0000259" key="2">
    <source>
        <dbReference type="Pfam" id="PF13439"/>
    </source>
</evidence>
<dbReference type="Pfam" id="PF13439">
    <property type="entry name" value="Glyco_transf_4"/>
    <property type="match status" value="1"/>
</dbReference>
<dbReference type="InterPro" id="IPR001296">
    <property type="entry name" value="Glyco_trans_1"/>
</dbReference>
<accession>A0ABV2CT24</accession>
<keyword evidence="3" id="KW-0808">Transferase</keyword>
<reference evidence="3 4" key="1">
    <citation type="submission" date="2024-07" db="EMBL/GenBank/DDBJ databases">
        <title>Uliginosibacterium paludis KCTC:42655.</title>
        <authorList>
            <person name="Kim M.K."/>
        </authorList>
    </citation>
    <scope>NUCLEOTIDE SEQUENCE [LARGE SCALE GENOMIC DNA]</scope>
    <source>
        <strain evidence="3 4">KCTC 42655</strain>
    </source>
</reference>
<name>A0ABV2CT24_9RHOO</name>
<dbReference type="Gene3D" id="3.40.50.2000">
    <property type="entry name" value="Glycogen Phosphorylase B"/>
    <property type="match status" value="2"/>
</dbReference>
<proteinExistence type="predicted"/>